<dbReference type="GeneID" id="36578890"/>
<proteinExistence type="predicted"/>
<keyword evidence="3" id="KW-1185">Reference proteome</keyword>
<dbReference type="AlphaFoldDB" id="A0A2J6TX78"/>
<dbReference type="InParanoid" id="A0A2J6TX78"/>
<dbReference type="RefSeq" id="XP_024744462.1">
    <property type="nucleotide sequence ID" value="XM_024870808.1"/>
</dbReference>
<dbReference type="EMBL" id="KZ613740">
    <property type="protein sequence ID" value="PMD67558.1"/>
    <property type="molecule type" value="Genomic_DNA"/>
</dbReference>
<feature type="compositionally biased region" description="Polar residues" evidence="1">
    <location>
        <begin position="1"/>
        <end position="11"/>
    </location>
</feature>
<evidence type="ECO:0000313" key="3">
    <source>
        <dbReference type="Proteomes" id="UP000235371"/>
    </source>
</evidence>
<reference evidence="2 3" key="1">
    <citation type="submission" date="2016-04" db="EMBL/GenBank/DDBJ databases">
        <title>A degradative enzymes factory behind the ericoid mycorrhizal symbiosis.</title>
        <authorList>
            <consortium name="DOE Joint Genome Institute"/>
            <person name="Martino E."/>
            <person name="Morin E."/>
            <person name="Grelet G."/>
            <person name="Kuo A."/>
            <person name="Kohler A."/>
            <person name="Daghino S."/>
            <person name="Barry K."/>
            <person name="Choi C."/>
            <person name="Cichocki N."/>
            <person name="Clum A."/>
            <person name="Copeland A."/>
            <person name="Hainaut M."/>
            <person name="Haridas S."/>
            <person name="Labutti K."/>
            <person name="Lindquist E."/>
            <person name="Lipzen A."/>
            <person name="Khouja H.-R."/>
            <person name="Murat C."/>
            <person name="Ohm R."/>
            <person name="Olson A."/>
            <person name="Spatafora J."/>
            <person name="Veneault-Fourrey C."/>
            <person name="Henrissat B."/>
            <person name="Grigoriev I."/>
            <person name="Martin F."/>
            <person name="Perotto S."/>
        </authorList>
    </citation>
    <scope>NUCLEOTIDE SEQUENCE [LARGE SCALE GENOMIC DNA]</scope>
    <source>
        <strain evidence="2 3">E</strain>
    </source>
</reference>
<sequence>MGLSSPPTSLEVQVLKPPRRHPRPQNLISRGRCSASPVSPPPQTYITPIDPPNCRDPFWELRPSFSKPPDAMLMLGRAGRGVLHVLSHDTKIPALSLGVGLRHNPLISRFFLGIVSSFFVPLDTDFVIGGTFNW</sequence>
<organism evidence="2 3">
    <name type="scientific">Hyaloscypha bicolor E</name>
    <dbReference type="NCBI Taxonomy" id="1095630"/>
    <lineage>
        <taxon>Eukaryota</taxon>
        <taxon>Fungi</taxon>
        <taxon>Dikarya</taxon>
        <taxon>Ascomycota</taxon>
        <taxon>Pezizomycotina</taxon>
        <taxon>Leotiomycetes</taxon>
        <taxon>Helotiales</taxon>
        <taxon>Hyaloscyphaceae</taxon>
        <taxon>Hyaloscypha</taxon>
        <taxon>Hyaloscypha bicolor</taxon>
    </lineage>
</organism>
<evidence type="ECO:0000256" key="1">
    <source>
        <dbReference type="SAM" id="MobiDB-lite"/>
    </source>
</evidence>
<gene>
    <name evidence="2" type="ORF">K444DRAFT_17991</name>
</gene>
<feature type="region of interest" description="Disordered" evidence="1">
    <location>
        <begin position="1"/>
        <end position="43"/>
    </location>
</feature>
<evidence type="ECO:0000313" key="2">
    <source>
        <dbReference type="EMBL" id="PMD67558.1"/>
    </source>
</evidence>
<protein>
    <submittedName>
        <fullName evidence="2">Uncharacterized protein</fullName>
    </submittedName>
</protein>
<name>A0A2J6TX78_9HELO</name>
<accession>A0A2J6TX78</accession>
<dbReference type="Proteomes" id="UP000235371">
    <property type="component" value="Unassembled WGS sequence"/>
</dbReference>